<comment type="caution">
    <text evidence="1">The sequence shown here is derived from an EMBL/GenBank/DDBJ whole genome shotgun (WGS) entry which is preliminary data.</text>
</comment>
<dbReference type="AlphaFoldDB" id="A0AAV8XCW8"/>
<sequence>MLLAAVFIANSMGFPTNSMRNTPEKIVAIVPLDREDLKPAETFYSGYSSGYPSLGVTTFSGWRGDHQNGYGAGYGVGVGAGYGAGYGGGGYPVGYGGGYGNVGGGVGGSYGWKTGPNRWAV</sequence>
<dbReference type="Proteomes" id="UP001162156">
    <property type="component" value="Unassembled WGS sequence"/>
</dbReference>
<name>A0AAV8XCW8_9CUCU</name>
<evidence type="ECO:0000313" key="1">
    <source>
        <dbReference type="EMBL" id="KAJ8936535.1"/>
    </source>
</evidence>
<evidence type="ECO:0000313" key="2">
    <source>
        <dbReference type="Proteomes" id="UP001162156"/>
    </source>
</evidence>
<reference evidence="1" key="1">
    <citation type="journal article" date="2023" name="Insect Mol. Biol.">
        <title>Genome sequencing provides insights into the evolution of gene families encoding plant cell wall-degrading enzymes in longhorned beetles.</title>
        <authorList>
            <person name="Shin N.R."/>
            <person name="Okamura Y."/>
            <person name="Kirsch R."/>
            <person name="Pauchet Y."/>
        </authorList>
    </citation>
    <scope>NUCLEOTIDE SEQUENCE</scope>
    <source>
        <strain evidence="1">RBIC_L_NR</strain>
    </source>
</reference>
<keyword evidence="2" id="KW-1185">Reference proteome</keyword>
<protein>
    <submittedName>
        <fullName evidence="1">Uncharacterized protein</fullName>
    </submittedName>
</protein>
<accession>A0AAV8XCW8</accession>
<dbReference type="EMBL" id="JANEYF010003408">
    <property type="protein sequence ID" value="KAJ8936535.1"/>
    <property type="molecule type" value="Genomic_DNA"/>
</dbReference>
<organism evidence="1 2">
    <name type="scientific">Rhamnusium bicolor</name>
    <dbReference type="NCBI Taxonomy" id="1586634"/>
    <lineage>
        <taxon>Eukaryota</taxon>
        <taxon>Metazoa</taxon>
        <taxon>Ecdysozoa</taxon>
        <taxon>Arthropoda</taxon>
        <taxon>Hexapoda</taxon>
        <taxon>Insecta</taxon>
        <taxon>Pterygota</taxon>
        <taxon>Neoptera</taxon>
        <taxon>Endopterygota</taxon>
        <taxon>Coleoptera</taxon>
        <taxon>Polyphaga</taxon>
        <taxon>Cucujiformia</taxon>
        <taxon>Chrysomeloidea</taxon>
        <taxon>Cerambycidae</taxon>
        <taxon>Lepturinae</taxon>
        <taxon>Rhagiini</taxon>
        <taxon>Rhamnusium</taxon>
    </lineage>
</organism>
<gene>
    <name evidence="1" type="ORF">NQ314_012275</name>
</gene>
<proteinExistence type="predicted"/>